<dbReference type="PANTHER" id="PTHR34853">
    <property type="match status" value="1"/>
</dbReference>
<dbReference type="PIRSF" id="PIRSF029171">
    <property type="entry name" value="Esterase_LipA"/>
    <property type="match status" value="1"/>
</dbReference>
<dbReference type="GeneID" id="93377865"/>
<evidence type="ECO:0000313" key="2">
    <source>
        <dbReference type="Proteomes" id="UP000184831"/>
    </source>
</evidence>
<dbReference type="EMBL" id="FSQE01000008">
    <property type="protein sequence ID" value="SIN30614.1"/>
    <property type="molecule type" value="Genomic_DNA"/>
</dbReference>
<dbReference type="InterPro" id="IPR005152">
    <property type="entry name" value="Lipase_secreted"/>
</dbReference>
<dbReference type="RefSeq" id="WP_005115768.1">
    <property type="nucleotide sequence ID" value="NZ_CBCRVM010000011.1"/>
</dbReference>
<proteinExistence type="predicted"/>
<dbReference type="Proteomes" id="UP000184831">
    <property type="component" value="Unassembled WGS sequence"/>
</dbReference>
<sequence>MPSMTIGKYCAQAKARTVAIDCDRRRWRAAIRSVAVLLVSLALTPFFAPGAARADESRYWQFYTPPEPLPAGALGDLIRTEPSRLALEPSGQLGSYVGTGTRIMYRSTDNNGKPVAATGTYIEPDNPWPGDGPRPLLVYAPLPNGMGEQCAASRLINQGIHASGDTGFDLMVNLDSMFLTTLLARGYSIVIPDGIGSGVHGRMAPQLLMRIASATAVIDAARAAKKLPGTSLTPDGPVAFWGWFSGGSAALAAAELASTYGPELKIAGTVAMEPVTDMASVASSADGSFLVGAMGWLLNAIVATYPEFDQPLREMLTPRGLEMFENTAGQCMLQTGTDYAFRHVQPWFKNDILQAVRQEPFKSLSDAQRIGNHKPTGPVYIEHNRWDPVGPYADAMATAKDWCAMGADVTFWTNELPPLFNKLGTNLFLAPLVDGERNMAWLADRFNGVPTSSNCSELP</sequence>
<gene>
    <name evidence="1" type="ORF">SAMEA2152244_03874</name>
</gene>
<dbReference type="GO" id="GO:0016042">
    <property type="term" value="P:lipid catabolic process"/>
    <property type="evidence" value="ECO:0007669"/>
    <property type="project" value="InterPro"/>
</dbReference>
<reference evidence="1 2" key="1">
    <citation type="submission" date="2016-11" db="EMBL/GenBank/DDBJ databases">
        <authorList>
            <consortium name="Pathogen Informatics"/>
        </authorList>
    </citation>
    <scope>NUCLEOTIDE SEQUENCE [LARGE SCALE GENOMIC DNA]</scope>
    <source>
        <strain evidence="1 2">696</strain>
    </source>
</reference>
<dbReference type="Gene3D" id="1.10.260.130">
    <property type="match status" value="1"/>
</dbReference>
<dbReference type="SUPFAM" id="SSF53474">
    <property type="entry name" value="alpha/beta-Hydrolases"/>
    <property type="match status" value="1"/>
</dbReference>
<dbReference type="AlphaFoldDB" id="A0AB74FGQ6"/>
<evidence type="ECO:0000313" key="1">
    <source>
        <dbReference type="EMBL" id="SIN30614.1"/>
    </source>
</evidence>
<comment type="caution">
    <text evidence="1">The sequence shown here is derived from an EMBL/GenBank/DDBJ whole genome shotgun (WGS) entry which is preliminary data.</text>
</comment>
<dbReference type="Gene3D" id="3.40.50.1820">
    <property type="entry name" value="alpha/beta hydrolase"/>
    <property type="match status" value="1"/>
</dbReference>
<organism evidence="1 2">
    <name type="scientific">Mycobacteroides abscessus subsp. abscessus</name>
    <dbReference type="NCBI Taxonomy" id="1185650"/>
    <lineage>
        <taxon>Bacteria</taxon>
        <taxon>Bacillati</taxon>
        <taxon>Actinomycetota</taxon>
        <taxon>Actinomycetes</taxon>
        <taxon>Mycobacteriales</taxon>
        <taxon>Mycobacteriaceae</taxon>
        <taxon>Mycobacteroides</taxon>
        <taxon>Mycobacteroides abscessus</taxon>
    </lineage>
</organism>
<accession>A0AB74FGQ6</accession>
<dbReference type="GO" id="GO:0004806">
    <property type="term" value="F:triacylglycerol lipase activity"/>
    <property type="evidence" value="ECO:0007669"/>
    <property type="project" value="InterPro"/>
</dbReference>
<dbReference type="InterPro" id="IPR029058">
    <property type="entry name" value="AB_hydrolase_fold"/>
</dbReference>
<name>A0AB74FGQ6_9MYCO</name>
<dbReference type="PANTHER" id="PTHR34853:SF1">
    <property type="entry name" value="LIPASE 5"/>
    <property type="match status" value="1"/>
</dbReference>
<protein>
    <submittedName>
        <fullName evidence="1">Possible triacylglycerol lipase</fullName>
    </submittedName>
</protein>
<dbReference type="Pfam" id="PF03583">
    <property type="entry name" value="LIP"/>
    <property type="match status" value="1"/>
</dbReference>